<accession>A0A4S4BLU7</accession>
<comment type="caution">
    <text evidence="2">The sequence shown here is derived from an EMBL/GenBank/DDBJ whole genome shotgun (WGS) entry which is preliminary data.</text>
</comment>
<protein>
    <recommendedName>
        <fullName evidence="4">Short-chain dehydrogenase</fullName>
    </recommendedName>
</protein>
<sequence>MSLYNVLLILAAAVCLFSLVSSFYFMRKQEHKELDKDISGTTVRHPVAANPMVIGYWLFPILVVLGAIVLAMFTR</sequence>
<organism evidence="2 3">
    <name type="scientific">Cohnella fermenti</name>
    <dbReference type="NCBI Taxonomy" id="2565925"/>
    <lineage>
        <taxon>Bacteria</taxon>
        <taxon>Bacillati</taxon>
        <taxon>Bacillota</taxon>
        <taxon>Bacilli</taxon>
        <taxon>Bacillales</taxon>
        <taxon>Paenibacillaceae</taxon>
        <taxon>Cohnella</taxon>
    </lineage>
</organism>
<dbReference type="EMBL" id="SSOB01000029">
    <property type="protein sequence ID" value="THF75743.1"/>
    <property type="molecule type" value="Genomic_DNA"/>
</dbReference>
<dbReference type="OrthoDB" id="2647690at2"/>
<keyword evidence="1" id="KW-0812">Transmembrane</keyword>
<keyword evidence="1" id="KW-0472">Membrane</keyword>
<dbReference type="Proteomes" id="UP000310636">
    <property type="component" value="Unassembled WGS sequence"/>
</dbReference>
<evidence type="ECO:0000313" key="2">
    <source>
        <dbReference type="EMBL" id="THF75743.1"/>
    </source>
</evidence>
<evidence type="ECO:0008006" key="4">
    <source>
        <dbReference type="Google" id="ProtNLM"/>
    </source>
</evidence>
<reference evidence="2 3" key="1">
    <citation type="submission" date="2019-04" db="EMBL/GenBank/DDBJ databases">
        <title>Cohnella sp. nov. isolated from preserved vegetables.</title>
        <authorList>
            <person name="Lin S.-Y."/>
            <person name="Hung M.-H."/>
            <person name="Young C.-C."/>
        </authorList>
    </citation>
    <scope>NUCLEOTIDE SEQUENCE [LARGE SCALE GENOMIC DNA]</scope>
    <source>
        <strain evidence="2 3">CC-MHH1044</strain>
    </source>
</reference>
<proteinExistence type="predicted"/>
<name>A0A4S4BLU7_9BACL</name>
<dbReference type="AlphaFoldDB" id="A0A4S4BLU7"/>
<keyword evidence="3" id="KW-1185">Reference proteome</keyword>
<gene>
    <name evidence="2" type="ORF">E6C55_21050</name>
</gene>
<feature type="transmembrane region" description="Helical" evidence="1">
    <location>
        <begin position="54"/>
        <end position="73"/>
    </location>
</feature>
<evidence type="ECO:0000256" key="1">
    <source>
        <dbReference type="SAM" id="Phobius"/>
    </source>
</evidence>
<keyword evidence="1" id="KW-1133">Transmembrane helix</keyword>
<evidence type="ECO:0000313" key="3">
    <source>
        <dbReference type="Proteomes" id="UP000310636"/>
    </source>
</evidence>
<dbReference type="RefSeq" id="WP_136371791.1">
    <property type="nucleotide sequence ID" value="NZ_SSOB01000029.1"/>
</dbReference>